<dbReference type="InterPro" id="IPR000618">
    <property type="entry name" value="Insect_cuticle"/>
</dbReference>
<keyword evidence="1" id="KW-0193">Cuticle</keyword>
<name>A0A6G0TYI8_APHGL</name>
<feature type="compositionally biased region" description="Polar residues" evidence="2">
    <location>
        <begin position="11"/>
        <end position="25"/>
    </location>
</feature>
<dbReference type="EMBL" id="VYZN01000014">
    <property type="protein sequence ID" value="KAE9540009.1"/>
    <property type="molecule type" value="Genomic_DNA"/>
</dbReference>
<keyword evidence="5" id="KW-1185">Reference proteome</keyword>
<evidence type="ECO:0000313" key="5">
    <source>
        <dbReference type="Proteomes" id="UP000475862"/>
    </source>
</evidence>
<evidence type="ECO:0000313" key="4">
    <source>
        <dbReference type="EMBL" id="KAE9540009.1"/>
    </source>
</evidence>
<dbReference type="InterPro" id="IPR000195">
    <property type="entry name" value="Rab-GAP-TBC_dom"/>
</dbReference>
<comment type="caution">
    <text evidence="4">The sequence shown here is derived from an EMBL/GenBank/DDBJ whole genome shotgun (WGS) entry which is preliminary data.</text>
</comment>
<dbReference type="Pfam" id="PF00566">
    <property type="entry name" value="RabGAP-TBC"/>
    <property type="match status" value="1"/>
</dbReference>
<dbReference type="PROSITE" id="PS51155">
    <property type="entry name" value="CHIT_BIND_RR_2"/>
    <property type="match status" value="1"/>
</dbReference>
<accession>A0A6G0TYI8</accession>
<proteinExistence type="predicted"/>
<feature type="region of interest" description="Disordered" evidence="2">
    <location>
        <begin position="1"/>
        <end position="34"/>
    </location>
</feature>
<dbReference type="Gene3D" id="1.10.472.80">
    <property type="entry name" value="Ypt/Rab-GAP domain of gyp1p, domain 3"/>
    <property type="match status" value="1"/>
</dbReference>
<organism evidence="4 5">
    <name type="scientific">Aphis glycines</name>
    <name type="common">Soybean aphid</name>
    <dbReference type="NCBI Taxonomy" id="307491"/>
    <lineage>
        <taxon>Eukaryota</taxon>
        <taxon>Metazoa</taxon>
        <taxon>Ecdysozoa</taxon>
        <taxon>Arthropoda</taxon>
        <taxon>Hexapoda</taxon>
        <taxon>Insecta</taxon>
        <taxon>Pterygota</taxon>
        <taxon>Neoptera</taxon>
        <taxon>Paraneoptera</taxon>
        <taxon>Hemiptera</taxon>
        <taxon>Sternorrhyncha</taxon>
        <taxon>Aphidomorpha</taxon>
        <taxon>Aphidoidea</taxon>
        <taxon>Aphididae</taxon>
        <taxon>Aphidini</taxon>
        <taxon>Aphis</taxon>
        <taxon>Aphis</taxon>
    </lineage>
</organism>
<dbReference type="Pfam" id="PF00379">
    <property type="entry name" value="Chitin_bind_4"/>
    <property type="match status" value="1"/>
</dbReference>
<dbReference type="GO" id="GO:0042302">
    <property type="term" value="F:structural constituent of cuticle"/>
    <property type="evidence" value="ECO:0007669"/>
    <property type="project" value="UniProtKB-UniRule"/>
</dbReference>
<dbReference type="PANTHER" id="PTHR16110:SF1">
    <property type="entry name" value="TBC1 DOMAIN FAMILY MEMBER 19"/>
    <property type="match status" value="1"/>
</dbReference>
<dbReference type="PROSITE" id="PS50086">
    <property type="entry name" value="TBC_RABGAP"/>
    <property type="match status" value="1"/>
</dbReference>
<sequence length="1922" mass="220068">MDTTMKETSEETSNNNQPNASSTEDYSGVFNDGIEEPNVPRSIISTNFSEKAFDAIIHHIKTENCSLFDEECSDSEDTISIISKPVDTKDINQPLVNMWCNVASTSGEKYVNISESNSQVLSDTKLVKELVDSKITSKCTRFTSTAIMKLSSKPLSHICLQSCLWCKKPFRVLDNPYHISQIRSIDKQNEFLKIEPTLTIDSCLCDFCWKFLERSYKSNMAGKKTGDLSFLHKRARLLERYPKKSSSKNKSQSRRCSMHYCSKPHVHKVSVEQYNTITQLLSTFEFYNFVFVPSRKTSPELLKFPFCLCNNDLAIIVTITSCQICGDNLQEPFNTDDWLMYERWNWKLITNKMPLLLKAGMFLCVTCKISLSTESGAFPAIVLPKLLENINLMKQLRLKVYGPPPYNLYNICQEPTYCIAPPIVVPNMMKQQRVRSEIKVMFSDPLITATFHYEYDDDKNNTDTFITSTKLCVPKLEPIDEGLNSVSLEEGYVQASMANEDPNVSGIEITNSVINSIDIKTEYIPDQNSSENMCEDNYFSDSMTNYVVTTNIDDNKDLLHSFVKNEMSTNENINQHPGIANVNSLQNQYHVDNLKIEENGSEIIDEYSHQVGNGHNEIENYQSESEISDVNSQQQDPHIDYLITDVPTLDLDQAFSSDPNDVSPLMFEQTSTAAVDFYNKGTSKNVEQNVLLNKKRYPRISSVSITLSDSEYIEPNTDILLDYEVFSDTDSEFSSFTPKINSPETDFMIVSDVNDLDSDDDDIVDTDNLNNDIVDTEDLNNDIVDTEDLNNDIVDTDNLNNDIVDTEDLNNDIVDTEDLNNDIVDTEDLNNDIVDTEDLNNDISEHVIESHGKVELPSSDEESHCLMISENRSNIINSLIVSDNEIEQSPGDEESQTMVISENENNIIDSMIISYDEIEISSSNKKSQCMIRSDNKEEFNNMKISDIIPMSNRNNVINSQALQPLTINNSRNKSGFFEFPCLQLTGDHSFNDVSPDVLPDELHEYFEDICEGNETDMLLYLMENLRMLYRGELILSDTACPSDQNYYTEQMETLYNYYGDPKLNINASKPFIHPSSRLHQYSKRLSPTVEPLKITDITFTSTSVQNSSNVSYTSPKDTATDISASKIKNRYTPYKAKKSFPLMNPLSNSRNIVSRSSKTRTPCTKLLLSNVIPYSPNDKSTSTPSIPHQTPIKVQLPFAVQKRKRDNTKVFYCPKILPPPPPAIPIPNAMRSSIMQKKPPVSLQKNQHMREIQNSLVEWMWIGHLPDTVPLKKANLNIWIKRGVGCCFNDQLLLCYRALRWFALLLILSFAILWSKTLSQNYYVPIQENELAYEFHYNINDLLSGVVTHRWESKYGDYVRGSYSFLEANGMIRNVNYVVDGKRGYRAITKFLKPPQKLKDKSLHLTAEKLAEELQKMDIYNEFYEDLQMLAASQDVSIDDFKKTLVQAVNLGSMETNLRNAVFHWLRSHGNNKQIVVRDEMTSRESLDYLRKAQITWERRIQKSLESMCEEIGINLSCLRSSADRDEMLQKWNELSTYNTSLERLRPVYAPKDFLEVLFSLHNPNYRMISDDMIWDFSYLPLKVKTLPELRHHFRDLATADLLLGLTCCQCLTTLSCGSTSQGEQERITLGEKVLLHQHAPVCQEFLKLGAPRSLRGRLWAQILGSNSKTSEQHYSELKQRVLHYDMLIDKLITKDVQLTACNDDQYFVFEDVLHQIMLCFTRDTDVLSVFNNSTSHPILTSLKGKPPMEAIYPPNGIIPFHGFSMYAAPVCYLFNDPVPLYYTFRAFYLRYWFRLHVISSHPQSILGLCILFQRLLQRHETKIWSHFMSHNIHPIRVVFKWLMKGFSGHLLPEQLLNLWDMIIAYDSLEVLPLLAVAILSFRKDNLLQVNTLQNVDSVLVDLSSLNIMSLLQLALKGPIKM</sequence>
<dbReference type="OrthoDB" id="10249775at2759"/>
<dbReference type="SMART" id="SM00164">
    <property type="entry name" value="TBC"/>
    <property type="match status" value="1"/>
</dbReference>
<dbReference type="SUPFAM" id="SSF47923">
    <property type="entry name" value="Ypt/Rab-GAP domain of gyp1p"/>
    <property type="match status" value="1"/>
</dbReference>
<feature type="domain" description="Rab-GAP TBC" evidence="3">
    <location>
        <begin position="1650"/>
        <end position="1867"/>
    </location>
</feature>
<protein>
    <recommendedName>
        <fullName evidence="3">Rab-GAP TBC domain-containing protein</fullName>
    </recommendedName>
</protein>
<reference evidence="4 5" key="1">
    <citation type="submission" date="2019-08" db="EMBL/GenBank/DDBJ databases">
        <title>The genome of the soybean aphid Biotype 1, its phylome, world population structure and adaptation to the North American continent.</title>
        <authorList>
            <person name="Giordano R."/>
            <person name="Donthu R.K."/>
            <person name="Hernandez A.G."/>
            <person name="Wright C.L."/>
            <person name="Zimin A.V."/>
        </authorList>
    </citation>
    <scope>NUCLEOTIDE SEQUENCE [LARGE SCALE GENOMIC DNA]</scope>
    <source>
        <tissue evidence="4">Whole aphids</tissue>
    </source>
</reference>
<dbReference type="InterPro" id="IPR042507">
    <property type="entry name" value="TBC1D19"/>
</dbReference>
<dbReference type="InterPro" id="IPR035969">
    <property type="entry name" value="Rab-GAP_TBC_sf"/>
</dbReference>
<evidence type="ECO:0000256" key="2">
    <source>
        <dbReference type="SAM" id="MobiDB-lite"/>
    </source>
</evidence>
<dbReference type="Proteomes" id="UP000475862">
    <property type="component" value="Unassembled WGS sequence"/>
</dbReference>
<evidence type="ECO:0000259" key="3">
    <source>
        <dbReference type="PROSITE" id="PS50086"/>
    </source>
</evidence>
<dbReference type="PANTHER" id="PTHR16110">
    <property type="entry name" value="TBC1 DOMAIN FAMILY MEMBER 19"/>
    <property type="match status" value="1"/>
</dbReference>
<gene>
    <name evidence="4" type="ORF">AGLY_005261</name>
</gene>
<evidence type="ECO:0000256" key="1">
    <source>
        <dbReference type="PROSITE-ProRule" id="PRU00497"/>
    </source>
</evidence>